<dbReference type="EMBL" id="SRYG01000007">
    <property type="protein sequence ID" value="TGY66373.1"/>
    <property type="molecule type" value="Genomic_DNA"/>
</dbReference>
<protein>
    <submittedName>
        <fullName evidence="1">LacI family transcriptional regulator</fullName>
    </submittedName>
</protein>
<evidence type="ECO:0000313" key="2">
    <source>
        <dbReference type="Proteomes" id="UP000308836"/>
    </source>
</evidence>
<keyword evidence="2" id="KW-1185">Reference proteome</keyword>
<reference evidence="1" key="1">
    <citation type="submission" date="2019-04" db="EMBL/GenBank/DDBJ databases">
        <title>Microbes associate with the intestines of laboratory mice.</title>
        <authorList>
            <person name="Navarre W."/>
            <person name="Wong E."/>
            <person name="Huang K."/>
            <person name="Tropini C."/>
            <person name="Ng K."/>
            <person name="Yu B."/>
        </authorList>
    </citation>
    <scope>NUCLEOTIDE SEQUENCE</scope>
    <source>
        <strain evidence="1">NM09_H32</strain>
    </source>
</reference>
<name>A0AC61R878_9FIRM</name>
<organism evidence="1 2">
    <name type="scientific">Dubosiella muris</name>
    <dbReference type="NCBI Taxonomy" id="3038133"/>
    <lineage>
        <taxon>Bacteria</taxon>
        <taxon>Bacillati</taxon>
        <taxon>Bacillota</taxon>
        <taxon>Erysipelotrichia</taxon>
        <taxon>Erysipelotrichales</taxon>
        <taxon>Erysipelotrichaceae</taxon>
        <taxon>Dubosiella</taxon>
    </lineage>
</organism>
<sequence length="330" mass="37231">MKVTIAQIAKAAGVSPGSVSNALNNRKGAVSEKKREHIIQVAEELGYFKKGKRTGIITLVLYDGGETIVQSEQPFFSALIRGMEEGCYQNDYQLRIRKVSSQDDKGILALDNISESDGLLIMGTEMHFKDVEKFRHFKIPFVIVDNAYIMENCDFVAINNKDGMYEVTKLLIDRGYRTIGLINSLRMINNFKERKLGFLQALSDNDLEFNGDYEVFVEPHIEAGKSDFHAYLRQQKELDLPLPDAFVAMNDYIALGALRAMKEEGCFIPIAGFDDIEMARYSEPSLTTVRVNKEDLGKIAVKRLISKFENGEQSMKLLVNTSVVERESTK</sequence>
<comment type="caution">
    <text evidence="1">The sequence shown here is derived from an EMBL/GenBank/DDBJ whole genome shotgun (WGS) entry which is preliminary data.</text>
</comment>
<proteinExistence type="predicted"/>
<dbReference type="Proteomes" id="UP000308836">
    <property type="component" value="Unassembled WGS sequence"/>
</dbReference>
<gene>
    <name evidence="1" type="ORF">E5336_04755</name>
</gene>
<accession>A0AC61R878</accession>
<evidence type="ECO:0000313" key="1">
    <source>
        <dbReference type="EMBL" id="TGY66373.1"/>
    </source>
</evidence>